<protein>
    <submittedName>
        <fullName evidence="1">Uncharacterized protein</fullName>
    </submittedName>
</protein>
<evidence type="ECO:0000313" key="1">
    <source>
        <dbReference type="EMBL" id="KAJ1887313.1"/>
    </source>
</evidence>
<proteinExistence type="predicted"/>
<accession>A0ACC1I4A3</accession>
<evidence type="ECO:0000313" key="2">
    <source>
        <dbReference type="Proteomes" id="UP001150581"/>
    </source>
</evidence>
<keyword evidence="2" id="KW-1185">Reference proteome</keyword>
<dbReference type="Proteomes" id="UP001150581">
    <property type="component" value="Unassembled WGS sequence"/>
</dbReference>
<organism evidence="1 2">
    <name type="scientific">Kickxella alabastrina</name>
    <dbReference type="NCBI Taxonomy" id="61397"/>
    <lineage>
        <taxon>Eukaryota</taxon>
        <taxon>Fungi</taxon>
        <taxon>Fungi incertae sedis</taxon>
        <taxon>Zoopagomycota</taxon>
        <taxon>Kickxellomycotina</taxon>
        <taxon>Kickxellomycetes</taxon>
        <taxon>Kickxellales</taxon>
        <taxon>Kickxellaceae</taxon>
        <taxon>Kickxella</taxon>
    </lineage>
</organism>
<comment type="caution">
    <text evidence="1">The sequence shown here is derived from an EMBL/GenBank/DDBJ whole genome shotgun (WGS) entry which is preliminary data.</text>
</comment>
<name>A0ACC1I4A3_9FUNG</name>
<reference evidence="1" key="1">
    <citation type="submission" date="2022-07" db="EMBL/GenBank/DDBJ databases">
        <title>Phylogenomic reconstructions and comparative analyses of Kickxellomycotina fungi.</title>
        <authorList>
            <person name="Reynolds N.K."/>
            <person name="Stajich J.E."/>
            <person name="Barry K."/>
            <person name="Grigoriev I.V."/>
            <person name="Crous P."/>
            <person name="Smith M.E."/>
        </authorList>
    </citation>
    <scope>NUCLEOTIDE SEQUENCE</scope>
    <source>
        <strain evidence="1">Benny 63K</strain>
    </source>
</reference>
<dbReference type="EMBL" id="JANBPG010002026">
    <property type="protein sequence ID" value="KAJ1887313.1"/>
    <property type="molecule type" value="Genomic_DNA"/>
</dbReference>
<sequence length="237" mass="27001">MAFTYFQDLNRRLRQPGGPPYYFRIANIIVAILMIISAIVFFVWANFMRIMLGIFEIIFGFFIIMFELAELAWLTPYVQFMFTWRGRGLFYVFIGCLTLGYKALGWIFGAIITAIGVAYVVLSFTAKKNESYVSNVVSGSNAGGEMYGDQGSYPTLQQQQQQHKDPLDAQYNTQSAYPRFHQQKEQHPNPLNMQYESHNVYSMQGHTDDGQQYHAPLTSPTQAYDPTAAANNVHAPI</sequence>
<gene>
    <name evidence="1" type="ORF">LPJ66_009185</name>
</gene>